<comment type="caution">
    <text evidence="2">The sequence shown here is derived from an EMBL/GenBank/DDBJ whole genome shotgun (WGS) entry which is preliminary data.</text>
</comment>
<dbReference type="Pfam" id="PF01183">
    <property type="entry name" value="Glyco_hydro_25"/>
    <property type="match status" value="1"/>
</dbReference>
<accession>X1C8M5</accession>
<dbReference type="PROSITE" id="PS51904">
    <property type="entry name" value="GLYCOSYL_HYDROL_F25_2"/>
    <property type="match status" value="1"/>
</dbReference>
<dbReference type="PANTHER" id="PTHR34135:SF2">
    <property type="entry name" value="LYSOZYME"/>
    <property type="match status" value="1"/>
</dbReference>
<sequence length="167" mass="19949">MSDPTGTDRPLMRDYSRYQLEVNFDVAKAIGVLGMAARAGISWGYTDPWFETNWNGAGRVGMYRTSYHVLYPDQDIVRQADNWYRIHPNLEDIPRVIDLELDRNQPWNKIADQTWGMSELVMARDGVRPIIYSRYRLIDQWLRSWTDAMLNDHYWWLAQYSWYGFRE</sequence>
<dbReference type="PANTHER" id="PTHR34135">
    <property type="entry name" value="LYSOZYME"/>
    <property type="match status" value="1"/>
</dbReference>
<dbReference type="InterPro" id="IPR017853">
    <property type="entry name" value="GH"/>
</dbReference>
<evidence type="ECO:0000313" key="2">
    <source>
        <dbReference type="EMBL" id="GAG89627.1"/>
    </source>
</evidence>
<organism evidence="2">
    <name type="scientific">marine sediment metagenome</name>
    <dbReference type="NCBI Taxonomy" id="412755"/>
    <lineage>
        <taxon>unclassified sequences</taxon>
        <taxon>metagenomes</taxon>
        <taxon>ecological metagenomes</taxon>
    </lineage>
</organism>
<dbReference type="EMBL" id="BART01011944">
    <property type="protein sequence ID" value="GAG89627.1"/>
    <property type="molecule type" value="Genomic_DNA"/>
</dbReference>
<dbReference type="AlphaFoldDB" id="X1C8M5"/>
<proteinExistence type="inferred from homology"/>
<evidence type="ECO:0000256" key="1">
    <source>
        <dbReference type="ARBA" id="ARBA00010646"/>
    </source>
</evidence>
<dbReference type="Gene3D" id="3.20.20.80">
    <property type="entry name" value="Glycosidases"/>
    <property type="match status" value="1"/>
</dbReference>
<name>X1C8M5_9ZZZZ</name>
<dbReference type="GO" id="GO:0009253">
    <property type="term" value="P:peptidoglycan catabolic process"/>
    <property type="evidence" value="ECO:0007669"/>
    <property type="project" value="InterPro"/>
</dbReference>
<dbReference type="GO" id="GO:0016052">
    <property type="term" value="P:carbohydrate catabolic process"/>
    <property type="evidence" value="ECO:0007669"/>
    <property type="project" value="TreeGrafter"/>
</dbReference>
<dbReference type="InterPro" id="IPR002053">
    <property type="entry name" value="Glyco_hydro_25"/>
</dbReference>
<comment type="similarity">
    <text evidence="1">Belongs to the glycosyl hydrolase 25 family.</text>
</comment>
<dbReference type="SUPFAM" id="SSF51445">
    <property type="entry name" value="(Trans)glycosidases"/>
    <property type="match status" value="1"/>
</dbReference>
<dbReference type="GO" id="GO:0016998">
    <property type="term" value="P:cell wall macromolecule catabolic process"/>
    <property type="evidence" value="ECO:0007669"/>
    <property type="project" value="InterPro"/>
</dbReference>
<reference evidence="2" key="1">
    <citation type="journal article" date="2014" name="Front. Microbiol.">
        <title>High frequency of phylogenetically diverse reductive dehalogenase-homologous genes in deep subseafloor sedimentary metagenomes.</title>
        <authorList>
            <person name="Kawai M."/>
            <person name="Futagami T."/>
            <person name="Toyoda A."/>
            <person name="Takaki Y."/>
            <person name="Nishi S."/>
            <person name="Hori S."/>
            <person name="Arai W."/>
            <person name="Tsubouchi T."/>
            <person name="Morono Y."/>
            <person name="Uchiyama I."/>
            <person name="Ito T."/>
            <person name="Fujiyama A."/>
            <person name="Inagaki F."/>
            <person name="Takami H."/>
        </authorList>
    </citation>
    <scope>NUCLEOTIDE SEQUENCE</scope>
    <source>
        <strain evidence="2">Expedition CK06-06</strain>
    </source>
</reference>
<feature type="non-terminal residue" evidence="2">
    <location>
        <position position="167"/>
    </location>
</feature>
<protein>
    <submittedName>
        <fullName evidence="2">Uncharacterized protein</fullName>
    </submittedName>
</protein>
<gene>
    <name evidence="2" type="ORF">S01H4_25177</name>
</gene>
<dbReference type="GO" id="GO:0003796">
    <property type="term" value="F:lysozyme activity"/>
    <property type="evidence" value="ECO:0007669"/>
    <property type="project" value="InterPro"/>
</dbReference>